<protein>
    <submittedName>
        <fullName evidence="1">Uncharacterized protein</fullName>
    </submittedName>
</protein>
<keyword evidence="2" id="KW-1185">Reference proteome</keyword>
<dbReference type="AlphaFoldDB" id="A0A3L8S1U2"/>
<proteinExistence type="predicted"/>
<evidence type="ECO:0000313" key="1">
    <source>
        <dbReference type="EMBL" id="RLV93334.1"/>
    </source>
</evidence>
<accession>A0A3L8S1U2</accession>
<comment type="caution">
    <text evidence="1">The sequence shown here is derived from an EMBL/GenBank/DDBJ whole genome shotgun (WGS) entry which is preliminary data.</text>
</comment>
<name>A0A3L8S1U2_CHLGU</name>
<evidence type="ECO:0000313" key="2">
    <source>
        <dbReference type="Proteomes" id="UP000276834"/>
    </source>
</evidence>
<gene>
    <name evidence="1" type="ORF">DV515_00013492</name>
</gene>
<organism evidence="1 2">
    <name type="scientific">Chloebia gouldiae</name>
    <name type="common">Gouldian finch</name>
    <name type="synonym">Erythrura gouldiae</name>
    <dbReference type="NCBI Taxonomy" id="44316"/>
    <lineage>
        <taxon>Eukaryota</taxon>
        <taxon>Metazoa</taxon>
        <taxon>Chordata</taxon>
        <taxon>Craniata</taxon>
        <taxon>Vertebrata</taxon>
        <taxon>Euteleostomi</taxon>
        <taxon>Archelosauria</taxon>
        <taxon>Archosauria</taxon>
        <taxon>Dinosauria</taxon>
        <taxon>Saurischia</taxon>
        <taxon>Theropoda</taxon>
        <taxon>Coelurosauria</taxon>
        <taxon>Aves</taxon>
        <taxon>Neognathae</taxon>
        <taxon>Neoaves</taxon>
        <taxon>Telluraves</taxon>
        <taxon>Australaves</taxon>
        <taxon>Passeriformes</taxon>
        <taxon>Passeroidea</taxon>
        <taxon>Passeridae</taxon>
        <taxon>Chloebia</taxon>
    </lineage>
</organism>
<dbReference type="Proteomes" id="UP000276834">
    <property type="component" value="Unassembled WGS sequence"/>
</dbReference>
<sequence>MFSCFSSPATGLLMQENTGVRQRWLFWSRSGSSLRDPRLSREFGRRRWGEEQGPSPAVPDATLVSPGVLWEVPRGRAAGSDGRGDDGSTFSSRNTFRELRAGVRVLLY</sequence>
<reference evidence="1 2" key="1">
    <citation type="journal article" date="2018" name="Proc. R. Soc. B">
        <title>A non-coding region near Follistatin controls head colour polymorphism in the Gouldian finch.</title>
        <authorList>
            <person name="Toomey M.B."/>
            <person name="Marques C.I."/>
            <person name="Andrade P."/>
            <person name="Araujo P.M."/>
            <person name="Sabatino S."/>
            <person name="Gazda M.A."/>
            <person name="Afonso S."/>
            <person name="Lopes R.J."/>
            <person name="Corbo J.C."/>
            <person name="Carneiro M."/>
        </authorList>
    </citation>
    <scope>NUCLEOTIDE SEQUENCE [LARGE SCALE GENOMIC DNA]</scope>
    <source>
        <strain evidence="1">Red01</strain>
        <tissue evidence="1">Muscle</tissue>
    </source>
</reference>
<dbReference type="EMBL" id="QUSF01000092">
    <property type="protein sequence ID" value="RLV93334.1"/>
    <property type="molecule type" value="Genomic_DNA"/>
</dbReference>